<protein>
    <submittedName>
        <fullName evidence="1">Uncharacterized protein</fullName>
    </submittedName>
</protein>
<dbReference type="Proteomes" id="UP000814140">
    <property type="component" value="Unassembled WGS sequence"/>
</dbReference>
<gene>
    <name evidence="1" type="ORF">BV25DRAFT_1464622</name>
</gene>
<reference evidence="1" key="2">
    <citation type="journal article" date="2022" name="New Phytol.">
        <title>Evolutionary transition to the ectomycorrhizal habit in the genomes of a hyperdiverse lineage of mushroom-forming fungi.</title>
        <authorList>
            <person name="Looney B."/>
            <person name="Miyauchi S."/>
            <person name="Morin E."/>
            <person name="Drula E."/>
            <person name="Courty P.E."/>
            <person name="Kohler A."/>
            <person name="Kuo A."/>
            <person name="LaButti K."/>
            <person name="Pangilinan J."/>
            <person name="Lipzen A."/>
            <person name="Riley R."/>
            <person name="Andreopoulos W."/>
            <person name="He G."/>
            <person name="Johnson J."/>
            <person name="Nolan M."/>
            <person name="Tritt A."/>
            <person name="Barry K.W."/>
            <person name="Grigoriev I.V."/>
            <person name="Nagy L.G."/>
            <person name="Hibbett D."/>
            <person name="Henrissat B."/>
            <person name="Matheny P.B."/>
            <person name="Labbe J."/>
            <person name="Martin F.M."/>
        </authorList>
    </citation>
    <scope>NUCLEOTIDE SEQUENCE</scope>
    <source>
        <strain evidence="1">HHB10654</strain>
    </source>
</reference>
<proteinExistence type="predicted"/>
<keyword evidence="2" id="KW-1185">Reference proteome</keyword>
<reference evidence="1" key="1">
    <citation type="submission" date="2021-03" db="EMBL/GenBank/DDBJ databases">
        <authorList>
            <consortium name="DOE Joint Genome Institute"/>
            <person name="Ahrendt S."/>
            <person name="Looney B.P."/>
            <person name="Miyauchi S."/>
            <person name="Morin E."/>
            <person name="Drula E."/>
            <person name="Courty P.E."/>
            <person name="Chicoki N."/>
            <person name="Fauchery L."/>
            <person name="Kohler A."/>
            <person name="Kuo A."/>
            <person name="Labutti K."/>
            <person name="Pangilinan J."/>
            <person name="Lipzen A."/>
            <person name="Riley R."/>
            <person name="Andreopoulos W."/>
            <person name="He G."/>
            <person name="Johnson J."/>
            <person name="Barry K.W."/>
            <person name="Grigoriev I.V."/>
            <person name="Nagy L."/>
            <person name="Hibbett D."/>
            <person name="Henrissat B."/>
            <person name="Matheny P.B."/>
            <person name="Labbe J."/>
            <person name="Martin F."/>
        </authorList>
    </citation>
    <scope>NUCLEOTIDE SEQUENCE</scope>
    <source>
        <strain evidence="1">HHB10654</strain>
    </source>
</reference>
<dbReference type="EMBL" id="MU277253">
    <property type="protein sequence ID" value="KAI0057023.1"/>
    <property type="molecule type" value="Genomic_DNA"/>
</dbReference>
<evidence type="ECO:0000313" key="1">
    <source>
        <dbReference type="EMBL" id="KAI0057023.1"/>
    </source>
</evidence>
<evidence type="ECO:0000313" key="2">
    <source>
        <dbReference type="Proteomes" id="UP000814140"/>
    </source>
</evidence>
<comment type="caution">
    <text evidence="1">The sequence shown here is derived from an EMBL/GenBank/DDBJ whole genome shotgun (WGS) entry which is preliminary data.</text>
</comment>
<sequence length="153" mass="16756">MRFVVTSGATKTTMQIYIGAKLLEISAGSSIGGTRLGRHNDKHHGDSLPTATRQAGLPPALLSNSFDLGDLQTQLFVCASMSRNPYLRQAESSSNQNPRPRSRAQTTPVACGKRPQTPEDRNMLTPSQSFPPSRMSREQQTHYPARGRHHAST</sequence>
<name>A0ACB8SMB5_9AGAM</name>
<accession>A0ACB8SMB5</accession>
<organism evidence="1 2">
    <name type="scientific">Artomyces pyxidatus</name>
    <dbReference type="NCBI Taxonomy" id="48021"/>
    <lineage>
        <taxon>Eukaryota</taxon>
        <taxon>Fungi</taxon>
        <taxon>Dikarya</taxon>
        <taxon>Basidiomycota</taxon>
        <taxon>Agaricomycotina</taxon>
        <taxon>Agaricomycetes</taxon>
        <taxon>Russulales</taxon>
        <taxon>Auriscalpiaceae</taxon>
        <taxon>Artomyces</taxon>
    </lineage>
</organism>